<name>A0A1J0VPF8_9NOCA</name>
<gene>
    <name evidence="1" type="ORF">BOX37_07640</name>
</gene>
<proteinExistence type="predicted"/>
<dbReference type="Proteomes" id="UP000183810">
    <property type="component" value="Chromosome"/>
</dbReference>
<dbReference type="InterPro" id="IPR025335">
    <property type="entry name" value="DUF4241"/>
</dbReference>
<dbReference type="KEGG" id="nsl:BOX37_07640"/>
<reference evidence="1" key="1">
    <citation type="submission" date="2016-11" db="EMBL/GenBank/DDBJ databases">
        <authorList>
            <person name="Jaros S."/>
            <person name="Januszkiewicz K."/>
            <person name="Wedrychowicz H."/>
        </authorList>
    </citation>
    <scope>NUCLEOTIDE SEQUENCE [LARGE SCALE GENOMIC DNA]</scope>
    <source>
        <strain evidence="1">Y48</strain>
    </source>
</reference>
<sequence>MVYDPDLDILMVDGYRHRWKRSEFVIESCALDPVVLPTGRVVACDPLSTRDDEPFPVTVAPGAYPLFAWVATQFKRGKQVDRRNALLELRISAAPALTWEMAFLADESAADLREEGAYTGHTVDAGCATLADVEALKALWRWDISEVDAVYVPRPLPTEPALGYISAVTDEETGANVSILSSGRGNGVYPTFVLRGEHGEVTGLVTDFMLFPNA</sequence>
<evidence type="ECO:0000313" key="2">
    <source>
        <dbReference type="Proteomes" id="UP000183810"/>
    </source>
</evidence>
<accession>A0A1J0VPF8</accession>
<evidence type="ECO:0000313" key="1">
    <source>
        <dbReference type="EMBL" id="APE33863.1"/>
    </source>
</evidence>
<dbReference type="RefSeq" id="WP_071927045.1">
    <property type="nucleotide sequence ID" value="NZ_CP018082.1"/>
</dbReference>
<dbReference type="OrthoDB" id="9789980at2"/>
<dbReference type="EMBL" id="CP018082">
    <property type="protein sequence ID" value="APE33863.1"/>
    <property type="molecule type" value="Genomic_DNA"/>
</dbReference>
<keyword evidence="2" id="KW-1185">Reference proteome</keyword>
<dbReference type="Pfam" id="PF14025">
    <property type="entry name" value="DUF4241"/>
    <property type="match status" value="1"/>
</dbReference>
<organism evidence="1 2">
    <name type="scientific">Nocardia mangyaensis</name>
    <dbReference type="NCBI Taxonomy" id="2213200"/>
    <lineage>
        <taxon>Bacteria</taxon>
        <taxon>Bacillati</taxon>
        <taxon>Actinomycetota</taxon>
        <taxon>Actinomycetes</taxon>
        <taxon>Mycobacteriales</taxon>
        <taxon>Nocardiaceae</taxon>
        <taxon>Nocardia</taxon>
    </lineage>
</organism>
<evidence type="ECO:0008006" key="3">
    <source>
        <dbReference type="Google" id="ProtNLM"/>
    </source>
</evidence>
<protein>
    <recommendedName>
        <fullName evidence="3">DUF4241 domain-containing protein</fullName>
    </recommendedName>
</protein>
<dbReference type="AlphaFoldDB" id="A0A1J0VPF8"/>